<dbReference type="EMBL" id="CM056820">
    <property type="protein sequence ID" value="KAJ8616040.1"/>
    <property type="molecule type" value="Genomic_DNA"/>
</dbReference>
<evidence type="ECO:0000313" key="2">
    <source>
        <dbReference type="Proteomes" id="UP001234297"/>
    </source>
</evidence>
<evidence type="ECO:0000313" key="1">
    <source>
        <dbReference type="EMBL" id="KAJ8616040.1"/>
    </source>
</evidence>
<proteinExistence type="predicted"/>
<protein>
    <submittedName>
        <fullName evidence="1">Uncharacterized protein</fullName>
    </submittedName>
</protein>
<accession>A0ACC2K4M0</accession>
<dbReference type="Proteomes" id="UP001234297">
    <property type="component" value="Chromosome 12"/>
</dbReference>
<comment type="caution">
    <text evidence="1">The sequence shown here is derived from an EMBL/GenBank/DDBJ whole genome shotgun (WGS) entry which is preliminary data.</text>
</comment>
<reference evidence="1 2" key="1">
    <citation type="journal article" date="2022" name="Hortic Res">
        <title>A haplotype resolved chromosomal level avocado genome allows analysis of novel avocado genes.</title>
        <authorList>
            <person name="Nath O."/>
            <person name="Fletcher S.J."/>
            <person name="Hayward A."/>
            <person name="Shaw L.M."/>
            <person name="Masouleh A.K."/>
            <person name="Furtado A."/>
            <person name="Henry R.J."/>
            <person name="Mitter N."/>
        </authorList>
    </citation>
    <scope>NUCLEOTIDE SEQUENCE [LARGE SCALE GENOMIC DNA]</scope>
    <source>
        <strain evidence="2">cv. Hass</strain>
    </source>
</reference>
<sequence length="161" mass="17600">MSITLVWDRVLPCWADSLTVANRQRQTSDLRERILQGYFVRFSRVGLAIDEGASLGIALLFLLPFVFSSPNSSSLFDLLFPSPSHTSSPSSFPHKRKVYQFVVPTLVATAVGGNRDVSFPIPAMLLRHTATTESYSSSSGEVETKVSAPMFSATGNGEGRR</sequence>
<name>A0ACC2K4M0_PERAE</name>
<keyword evidence="2" id="KW-1185">Reference proteome</keyword>
<gene>
    <name evidence="1" type="ORF">MRB53_035412</name>
</gene>
<organism evidence="1 2">
    <name type="scientific">Persea americana</name>
    <name type="common">Avocado</name>
    <dbReference type="NCBI Taxonomy" id="3435"/>
    <lineage>
        <taxon>Eukaryota</taxon>
        <taxon>Viridiplantae</taxon>
        <taxon>Streptophyta</taxon>
        <taxon>Embryophyta</taxon>
        <taxon>Tracheophyta</taxon>
        <taxon>Spermatophyta</taxon>
        <taxon>Magnoliopsida</taxon>
        <taxon>Magnoliidae</taxon>
        <taxon>Laurales</taxon>
        <taxon>Lauraceae</taxon>
        <taxon>Persea</taxon>
    </lineage>
</organism>